<dbReference type="AlphaFoldDB" id="A0ABD3Q7S1"/>
<gene>
    <name evidence="6" type="ORF">ACHAWO_011350</name>
</gene>
<comment type="caution">
    <text evidence="6">The sequence shown here is derived from an EMBL/GenBank/DDBJ whole genome shotgun (WGS) entry which is preliminary data.</text>
</comment>
<feature type="transmembrane region" description="Helical" evidence="5">
    <location>
        <begin position="322"/>
        <end position="340"/>
    </location>
</feature>
<accession>A0ABD3Q7S1</accession>
<evidence type="ECO:0000313" key="7">
    <source>
        <dbReference type="Proteomes" id="UP001530400"/>
    </source>
</evidence>
<evidence type="ECO:0000256" key="4">
    <source>
        <dbReference type="ARBA" id="ARBA00023136"/>
    </source>
</evidence>
<feature type="transmembrane region" description="Helical" evidence="5">
    <location>
        <begin position="133"/>
        <end position="152"/>
    </location>
</feature>
<dbReference type="InterPro" id="IPR050495">
    <property type="entry name" value="ATG22/LtaA_families"/>
</dbReference>
<dbReference type="SUPFAM" id="SSF103473">
    <property type="entry name" value="MFS general substrate transporter"/>
    <property type="match status" value="1"/>
</dbReference>
<dbReference type="GO" id="GO:0012505">
    <property type="term" value="C:endomembrane system"/>
    <property type="evidence" value="ECO:0007669"/>
    <property type="project" value="UniProtKB-SubCell"/>
</dbReference>
<dbReference type="EMBL" id="JALLPJ020000294">
    <property type="protein sequence ID" value="KAL3796478.1"/>
    <property type="molecule type" value="Genomic_DNA"/>
</dbReference>
<evidence type="ECO:0000256" key="2">
    <source>
        <dbReference type="ARBA" id="ARBA00022692"/>
    </source>
</evidence>
<feature type="transmembrane region" description="Helical" evidence="5">
    <location>
        <begin position="52"/>
        <end position="72"/>
    </location>
</feature>
<keyword evidence="7" id="KW-1185">Reference proteome</keyword>
<dbReference type="InterPro" id="IPR036259">
    <property type="entry name" value="MFS_trans_sf"/>
</dbReference>
<dbReference type="Proteomes" id="UP001530400">
    <property type="component" value="Unassembled WGS sequence"/>
</dbReference>
<dbReference type="PANTHER" id="PTHR23519">
    <property type="entry name" value="AUTOPHAGY-RELATED PROTEIN 22"/>
    <property type="match status" value="1"/>
</dbReference>
<feature type="transmembrane region" description="Helical" evidence="5">
    <location>
        <begin position="380"/>
        <end position="407"/>
    </location>
</feature>
<dbReference type="CDD" id="cd06174">
    <property type="entry name" value="MFS"/>
    <property type="match status" value="1"/>
</dbReference>
<feature type="transmembrane region" description="Helical" evidence="5">
    <location>
        <begin position="202"/>
        <end position="224"/>
    </location>
</feature>
<feature type="transmembrane region" description="Helical" evidence="5">
    <location>
        <begin position="464"/>
        <end position="483"/>
    </location>
</feature>
<evidence type="ECO:0000256" key="1">
    <source>
        <dbReference type="ARBA" id="ARBA00004127"/>
    </source>
</evidence>
<evidence type="ECO:0000256" key="3">
    <source>
        <dbReference type="ARBA" id="ARBA00022989"/>
    </source>
</evidence>
<keyword evidence="2 5" id="KW-0812">Transmembrane</keyword>
<comment type="subcellular location">
    <subcellularLocation>
        <location evidence="1">Endomembrane system</location>
        <topology evidence="1">Multi-pass membrane protein</topology>
    </subcellularLocation>
</comment>
<dbReference type="PANTHER" id="PTHR23519:SF1">
    <property type="entry name" value="AUTOPHAGY-RELATED PROTEIN 22"/>
    <property type="match status" value="1"/>
</dbReference>
<sequence length="512" mass="56109">MAEEATPNEELPVKQQDNGDVVAAVGCCTSTKRFFLYDNHRRDVQAFYFNQFGRSILFISFMFLSLGVLEFANKQAGCPQNENGTYQNCDKKVYGMQASSILSLMAIIGGLSTSVFMPYAGAVVDYSDHRLGFGRFCAALLTLVNFVQIFIFENTWYAMVILQSIIAAATFMANSMVMWSYVSAPNDHDLHGITASGRVWETFGMLSFFVVVGGVQIGTGWGSISLARFSQALATGVGGINLFLAYTRYSPVKAVKVLEEGSNLYLAGLFELKNTMTSLNKNEPAAARFLLGSVFVEASISAFTNLAITYLSGQIEMTSTSITIFIVVVLACNPFGVIVHRSLSRKIGHKRSYVSCVGFTTIITALLIACVYTPDDDKIAFIFAILFGISFGWYYPCSNGFFVSLVPEEKVTELWGFNRYSMNYFKQALLSVIQQSSRFCSVILSWVPPMIFAALNESTGNLRIGLTGMIMFLSIGFVIALTIPSNNASARGNDPAGKDDVELAHADDQLAQ</sequence>
<dbReference type="Gene3D" id="1.20.1250.20">
    <property type="entry name" value="MFS general substrate transporter like domains"/>
    <property type="match status" value="1"/>
</dbReference>
<dbReference type="InterPro" id="IPR011701">
    <property type="entry name" value="MFS"/>
</dbReference>
<dbReference type="Pfam" id="PF07690">
    <property type="entry name" value="MFS_1"/>
    <property type="match status" value="1"/>
</dbReference>
<proteinExistence type="predicted"/>
<protein>
    <recommendedName>
        <fullName evidence="8">Major facilitator superfamily (MFS) profile domain-containing protein</fullName>
    </recommendedName>
</protein>
<feature type="transmembrane region" description="Helical" evidence="5">
    <location>
        <begin position="352"/>
        <end position="374"/>
    </location>
</feature>
<reference evidence="6 7" key="1">
    <citation type="submission" date="2024-10" db="EMBL/GenBank/DDBJ databases">
        <title>Updated reference genomes for cyclostephanoid diatoms.</title>
        <authorList>
            <person name="Roberts W.R."/>
            <person name="Alverson A.J."/>
        </authorList>
    </citation>
    <scope>NUCLEOTIDE SEQUENCE [LARGE SCALE GENOMIC DNA]</scope>
    <source>
        <strain evidence="6 7">AJA010-31</strain>
    </source>
</reference>
<name>A0ABD3Q7S1_9STRA</name>
<keyword evidence="4 5" id="KW-0472">Membrane</keyword>
<organism evidence="6 7">
    <name type="scientific">Cyclotella atomus</name>
    <dbReference type="NCBI Taxonomy" id="382360"/>
    <lineage>
        <taxon>Eukaryota</taxon>
        <taxon>Sar</taxon>
        <taxon>Stramenopiles</taxon>
        <taxon>Ochrophyta</taxon>
        <taxon>Bacillariophyta</taxon>
        <taxon>Coscinodiscophyceae</taxon>
        <taxon>Thalassiosirophycidae</taxon>
        <taxon>Stephanodiscales</taxon>
        <taxon>Stephanodiscaceae</taxon>
        <taxon>Cyclotella</taxon>
    </lineage>
</organism>
<evidence type="ECO:0000256" key="5">
    <source>
        <dbReference type="SAM" id="Phobius"/>
    </source>
</evidence>
<feature type="transmembrane region" description="Helical" evidence="5">
    <location>
        <begin position="101"/>
        <end position="121"/>
    </location>
</feature>
<evidence type="ECO:0000313" key="6">
    <source>
        <dbReference type="EMBL" id="KAL3796478.1"/>
    </source>
</evidence>
<feature type="transmembrane region" description="Helical" evidence="5">
    <location>
        <begin position="159"/>
        <end position="182"/>
    </location>
</feature>
<feature type="transmembrane region" description="Helical" evidence="5">
    <location>
        <begin position="289"/>
        <end position="310"/>
    </location>
</feature>
<keyword evidence="3 5" id="KW-1133">Transmembrane helix</keyword>
<evidence type="ECO:0008006" key="8">
    <source>
        <dbReference type="Google" id="ProtNLM"/>
    </source>
</evidence>